<dbReference type="AlphaFoldDB" id="A0A0E1X149"/>
<evidence type="ECO:0000313" key="1">
    <source>
        <dbReference type="EMBL" id="EEZ29964.1"/>
    </source>
</evidence>
<reference evidence="1" key="1">
    <citation type="submission" date="2009-01" db="EMBL/GenBank/DDBJ databases">
        <title>The Genome Sequence of Brucella pinnipedialis M292/94/1.</title>
        <authorList>
            <consortium name="The Broad Institute Genome Sequencing Platform"/>
            <person name="Ward D."/>
            <person name="Young S.K."/>
            <person name="Kodira C.D."/>
            <person name="Zeng Q."/>
            <person name="Koehrsen M."/>
            <person name="Alvarado L."/>
            <person name="Berlin A."/>
            <person name="Borenstein D."/>
            <person name="Chen Z."/>
            <person name="Engels R."/>
            <person name="Freedman E."/>
            <person name="Gellesch M."/>
            <person name="Goldberg J."/>
            <person name="Griggs A."/>
            <person name="Gujja S."/>
            <person name="Heiman D."/>
            <person name="Hepburn T."/>
            <person name="Howarth C."/>
            <person name="Jen D."/>
            <person name="Larson L."/>
            <person name="Lewis B."/>
            <person name="Mehta T."/>
            <person name="Park D."/>
            <person name="Pearson M."/>
            <person name="Roberts A."/>
            <person name="Saif S."/>
            <person name="Shea T."/>
            <person name="Shenoy N."/>
            <person name="Sisk P."/>
            <person name="Stolte C."/>
            <person name="Sykes S."/>
            <person name="Walk T."/>
            <person name="White J."/>
            <person name="Yandava C."/>
            <person name="Whatmore A.M."/>
            <person name="Perrett L.L."/>
            <person name="O'Callaghan D."/>
            <person name="Nusbaum C."/>
            <person name="Galagan J."/>
            <person name="Birren B."/>
        </authorList>
    </citation>
    <scope>NUCLEOTIDE SEQUENCE [LARGE SCALE GENOMIC DNA]</scope>
    <source>
        <strain evidence="1">M292/94/1</strain>
    </source>
</reference>
<dbReference type="EMBL" id="EQ999546">
    <property type="protein sequence ID" value="EEZ29964.1"/>
    <property type="molecule type" value="Genomic_DNA"/>
</dbReference>
<dbReference type="HOGENOM" id="CLU_2913457_0_0_5"/>
<name>A0A0E1X149_9HYPH</name>
<dbReference type="Proteomes" id="UP000004659">
    <property type="component" value="Unassembled WGS sequence"/>
</dbReference>
<organism evidence="1">
    <name type="scientific">Brucella pinnipedialis M292/94/1</name>
    <dbReference type="NCBI Taxonomy" id="520462"/>
    <lineage>
        <taxon>Bacteria</taxon>
        <taxon>Pseudomonadati</taxon>
        <taxon>Pseudomonadota</taxon>
        <taxon>Alphaproteobacteria</taxon>
        <taxon>Hyphomicrobiales</taxon>
        <taxon>Brucellaceae</taxon>
        <taxon>Brucella/Ochrobactrum group</taxon>
        <taxon>Brucella</taxon>
    </lineage>
</organism>
<proteinExistence type="predicted"/>
<dbReference type="GeneID" id="93014830"/>
<accession>A0A0E1X149</accession>
<gene>
    <name evidence="1" type="ORF">BALG_00083</name>
</gene>
<protein>
    <submittedName>
        <fullName evidence="1">Uncharacterized protein</fullName>
    </submittedName>
</protein>
<sequence length="61" mass="6652">MSFSHPVAAVQSGARIKKIAAMNECCFKNSQYISMDYYDLSCDLVSISAAIGRLTITDISD</sequence>
<dbReference type="RefSeq" id="WP_002965018.1">
    <property type="nucleotide sequence ID" value="NZ_EQ999546.1"/>
</dbReference>